<keyword evidence="11 13" id="KW-0030">Aminoacyl-tRNA synthetase</keyword>
<evidence type="ECO:0000313" key="17">
    <source>
        <dbReference type="Proteomes" id="UP001500236"/>
    </source>
</evidence>
<dbReference type="HAMAP" id="MF_00184">
    <property type="entry name" value="Thr_tRNA_synth"/>
    <property type="match status" value="1"/>
</dbReference>
<evidence type="ECO:0000256" key="6">
    <source>
        <dbReference type="ARBA" id="ARBA00022741"/>
    </source>
</evidence>
<dbReference type="PROSITE" id="PS50862">
    <property type="entry name" value="AA_TRNA_LIGASE_II"/>
    <property type="match status" value="1"/>
</dbReference>
<evidence type="ECO:0000256" key="1">
    <source>
        <dbReference type="ARBA" id="ARBA00008226"/>
    </source>
</evidence>
<comment type="cofactor">
    <cofactor evidence="13">
        <name>Zn(2+)</name>
        <dbReference type="ChEBI" id="CHEBI:29105"/>
    </cofactor>
    <text evidence="13">Binds 1 zinc ion per subunit.</text>
</comment>
<protein>
    <recommendedName>
        <fullName evidence="13">Threonine--tRNA ligase</fullName>
        <ecNumber evidence="13">6.1.1.3</ecNumber>
    </recommendedName>
    <alternativeName>
        <fullName evidence="13">Threonyl-tRNA synthetase</fullName>
        <shortName evidence="13">ThrRS</shortName>
    </alternativeName>
</protein>
<dbReference type="InterPro" id="IPR012947">
    <property type="entry name" value="tRNA_SAD"/>
</dbReference>
<dbReference type="NCBIfam" id="TIGR00418">
    <property type="entry name" value="thrS"/>
    <property type="match status" value="1"/>
</dbReference>
<dbReference type="EMBL" id="BAAAVT010000002">
    <property type="protein sequence ID" value="GAA3052998.1"/>
    <property type="molecule type" value="Genomic_DNA"/>
</dbReference>
<comment type="similarity">
    <text evidence="1 13">Belongs to the class-II aminoacyl-tRNA synthetase family.</text>
</comment>
<dbReference type="EC" id="6.1.1.3" evidence="13"/>
<sequence length="671" mass="74959">MSENAVSEKITITIDGEATGIAPGTTGITLFADQATTVVMRVDGEVWDLSREIPAGAVVEPVDISEPAGLDVLRHSTAHVMAQAVQQLFPGAKLGIGPYITDGFYFDFDVEEPFTPEDLKKIEKAMQKIVKSGQTFEREVVDLAEAKRQMAEEPYKLELLGGDGGGSADGADVEVGGDVITIYHNVNRKGEKVWADLCRGPHLPSTKLIANGYAVMRAAGAYWRGKETNPQLQRLYGTAWPTKDDLKAYQERLAEAERRDHRRLGRELDLFSFPEEIGSGLSVWHPKGGLVRGIMEQHARARHLESGYTYVYTPHISKADLFATSGHLANYQDDMWPAIHMDEERDDEGTITKQGQDYYLKPMNCPMHILIYKERGRSYRDLPLRFAENGTVYRNERSGALHGLTRVRGFTQDDAHLFVRQDQLEDEVTKVVEFVVSLLRDFGLDDFELELSMRDDEKDKWVGSDQFWEDATQALRNVAVTSGLKLTEIPGEAAFYGPKIDLKVTDAIGRKWQLSTVQVDPNLPERFGLEYAAEDGTRQRPIMIHRALFGSIERFFAILLEHYAGAFPAWLAPVQVRGIPVAEPFNDYLGEVIDRLRAAGVRAELEDGTDRFPKKIRTASKDKIPFVLIAGGEDADAGAVSFRFRDGSQDNQVPVDEAVARILKAIEDREA</sequence>
<dbReference type="InterPro" id="IPR004154">
    <property type="entry name" value="Anticodon-bd"/>
</dbReference>
<dbReference type="Gene3D" id="3.40.50.800">
    <property type="entry name" value="Anticodon-binding domain"/>
    <property type="match status" value="1"/>
</dbReference>
<evidence type="ECO:0000256" key="4">
    <source>
        <dbReference type="ARBA" id="ARBA00022598"/>
    </source>
</evidence>
<dbReference type="InterPro" id="IPR002314">
    <property type="entry name" value="aa-tRNA-synt_IIb"/>
</dbReference>
<evidence type="ECO:0000256" key="8">
    <source>
        <dbReference type="ARBA" id="ARBA00022840"/>
    </source>
</evidence>
<reference evidence="17" key="1">
    <citation type="journal article" date="2019" name="Int. J. Syst. Evol. Microbiol.">
        <title>The Global Catalogue of Microorganisms (GCM) 10K type strain sequencing project: providing services to taxonomists for standard genome sequencing and annotation.</title>
        <authorList>
            <consortium name="The Broad Institute Genomics Platform"/>
            <consortium name="The Broad Institute Genome Sequencing Center for Infectious Disease"/>
            <person name="Wu L."/>
            <person name="Ma J."/>
        </authorList>
    </citation>
    <scope>NUCLEOTIDE SEQUENCE [LARGE SCALE GENOMIC DNA]</scope>
    <source>
        <strain evidence="17">JCM 14309</strain>
    </source>
</reference>
<accession>A0ABP6LS34</accession>
<evidence type="ECO:0000256" key="7">
    <source>
        <dbReference type="ARBA" id="ARBA00022833"/>
    </source>
</evidence>
<feature type="binding site" evidence="13">
    <location>
        <position position="416"/>
    </location>
    <ligand>
        <name>Zn(2+)</name>
        <dbReference type="ChEBI" id="CHEBI:29105"/>
        <note>catalytic</note>
    </ligand>
</feature>
<dbReference type="RefSeq" id="WP_425544550.1">
    <property type="nucleotide sequence ID" value="NZ_BAAAVT010000002.1"/>
</dbReference>
<comment type="caution">
    <text evidence="16">The sequence shown here is derived from an EMBL/GenBank/DDBJ whole genome shotgun (WGS) entry which is preliminary data.</text>
</comment>
<dbReference type="CDD" id="cd00771">
    <property type="entry name" value="ThrRS_core"/>
    <property type="match status" value="1"/>
</dbReference>
<dbReference type="InterPro" id="IPR033728">
    <property type="entry name" value="ThrRS_core"/>
</dbReference>
<feature type="domain" description="TGS" evidence="15">
    <location>
        <begin position="6"/>
        <end position="63"/>
    </location>
</feature>
<evidence type="ECO:0000256" key="2">
    <source>
        <dbReference type="ARBA" id="ARBA00022490"/>
    </source>
</evidence>
<dbReference type="PANTHER" id="PTHR11451">
    <property type="entry name" value="THREONINE-TRNA LIGASE"/>
    <property type="match status" value="1"/>
</dbReference>
<dbReference type="CDD" id="cd00860">
    <property type="entry name" value="ThrRS_anticodon"/>
    <property type="match status" value="1"/>
</dbReference>
<keyword evidence="2 13" id="KW-0963">Cytoplasm</keyword>
<evidence type="ECO:0000256" key="11">
    <source>
        <dbReference type="ARBA" id="ARBA00023146"/>
    </source>
</evidence>
<evidence type="ECO:0000256" key="12">
    <source>
        <dbReference type="ARBA" id="ARBA00049515"/>
    </source>
</evidence>
<proteinExistence type="inferred from homology"/>
<name>A0ABP6LS34_9MICC</name>
<dbReference type="SUPFAM" id="SSF52954">
    <property type="entry name" value="Class II aaRS ABD-related"/>
    <property type="match status" value="1"/>
</dbReference>
<evidence type="ECO:0000259" key="15">
    <source>
        <dbReference type="PROSITE" id="PS51880"/>
    </source>
</evidence>
<keyword evidence="7 13" id="KW-0862">Zinc</keyword>
<dbReference type="Proteomes" id="UP001500236">
    <property type="component" value="Unassembled WGS sequence"/>
</dbReference>
<dbReference type="InterPro" id="IPR002320">
    <property type="entry name" value="Thr-tRNA-ligase_IIa"/>
</dbReference>
<dbReference type="SMART" id="SM00863">
    <property type="entry name" value="tRNA_SAD"/>
    <property type="match status" value="1"/>
</dbReference>
<evidence type="ECO:0000256" key="10">
    <source>
        <dbReference type="ARBA" id="ARBA00022917"/>
    </source>
</evidence>
<feature type="binding site" evidence="13">
    <location>
        <position position="365"/>
    </location>
    <ligand>
        <name>Zn(2+)</name>
        <dbReference type="ChEBI" id="CHEBI:29105"/>
        <note>catalytic</note>
    </ligand>
</feature>
<dbReference type="InterPro" id="IPR045864">
    <property type="entry name" value="aa-tRNA-synth_II/BPL/LPL"/>
</dbReference>
<dbReference type="InterPro" id="IPR018163">
    <property type="entry name" value="Thr/Ala-tRNA-synth_IIc_edit"/>
</dbReference>
<keyword evidence="5 13" id="KW-0479">Metal-binding</keyword>
<dbReference type="Pfam" id="PF03129">
    <property type="entry name" value="HGTP_anticodon"/>
    <property type="match status" value="1"/>
</dbReference>
<dbReference type="SUPFAM" id="SSF55681">
    <property type="entry name" value="Class II aaRS and biotin synthetases"/>
    <property type="match status" value="1"/>
</dbReference>
<feature type="domain" description="Aminoacyl-transfer RNA synthetases class-II family profile" evidence="14">
    <location>
        <begin position="295"/>
        <end position="568"/>
    </location>
</feature>
<keyword evidence="3 13" id="KW-0820">tRNA-binding</keyword>
<evidence type="ECO:0000256" key="5">
    <source>
        <dbReference type="ARBA" id="ARBA00022723"/>
    </source>
</evidence>
<keyword evidence="9 13" id="KW-0694">RNA-binding</keyword>
<dbReference type="Pfam" id="PF00587">
    <property type="entry name" value="tRNA-synt_2b"/>
    <property type="match status" value="1"/>
</dbReference>
<keyword evidence="10 13" id="KW-0648">Protein biosynthesis</keyword>
<dbReference type="Gene3D" id="3.30.54.20">
    <property type="match status" value="1"/>
</dbReference>
<feature type="binding site" evidence="13">
    <location>
        <position position="545"/>
    </location>
    <ligand>
        <name>Zn(2+)</name>
        <dbReference type="ChEBI" id="CHEBI:29105"/>
        <note>catalytic</note>
    </ligand>
</feature>
<evidence type="ECO:0000256" key="9">
    <source>
        <dbReference type="ARBA" id="ARBA00022884"/>
    </source>
</evidence>
<dbReference type="Gene3D" id="3.30.930.10">
    <property type="entry name" value="Bira Bifunctional Protein, Domain 2"/>
    <property type="match status" value="1"/>
</dbReference>
<evidence type="ECO:0000256" key="13">
    <source>
        <dbReference type="HAMAP-Rule" id="MF_00184"/>
    </source>
</evidence>
<gene>
    <name evidence="13 16" type="primary">thrS</name>
    <name evidence="16" type="ORF">GCM10010529_03800</name>
</gene>
<evidence type="ECO:0000256" key="3">
    <source>
        <dbReference type="ARBA" id="ARBA00022555"/>
    </source>
</evidence>
<dbReference type="InterPro" id="IPR004095">
    <property type="entry name" value="TGS"/>
</dbReference>
<keyword evidence="8 13" id="KW-0067">ATP-binding</keyword>
<comment type="catalytic activity">
    <reaction evidence="12 13">
        <text>tRNA(Thr) + L-threonine + ATP = L-threonyl-tRNA(Thr) + AMP + diphosphate + H(+)</text>
        <dbReference type="Rhea" id="RHEA:24624"/>
        <dbReference type="Rhea" id="RHEA-COMP:9670"/>
        <dbReference type="Rhea" id="RHEA-COMP:9704"/>
        <dbReference type="ChEBI" id="CHEBI:15378"/>
        <dbReference type="ChEBI" id="CHEBI:30616"/>
        <dbReference type="ChEBI" id="CHEBI:33019"/>
        <dbReference type="ChEBI" id="CHEBI:57926"/>
        <dbReference type="ChEBI" id="CHEBI:78442"/>
        <dbReference type="ChEBI" id="CHEBI:78534"/>
        <dbReference type="ChEBI" id="CHEBI:456215"/>
        <dbReference type="EC" id="6.1.1.3"/>
    </reaction>
</comment>
<keyword evidence="17" id="KW-1185">Reference proteome</keyword>
<dbReference type="PRINTS" id="PR01047">
    <property type="entry name" value="TRNASYNTHTHR"/>
</dbReference>
<dbReference type="InterPro" id="IPR006195">
    <property type="entry name" value="aa-tRNA-synth_II"/>
</dbReference>
<organism evidence="16 17">
    <name type="scientific">Nesterenkonia aethiopica</name>
    <dbReference type="NCBI Taxonomy" id="269144"/>
    <lineage>
        <taxon>Bacteria</taxon>
        <taxon>Bacillati</taxon>
        <taxon>Actinomycetota</taxon>
        <taxon>Actinomycetes</taxon>
        <taxon>Micrococcales</taxon>
        <taxon>Micrococcaceae</taxon>
        <taxon>Nesterenkonia</taxon>
    </lineage>
</organism>
<dbReference type="Pfam" id="PF07973">
    <property type="entry name" value="tRNA_SAD"/>
    <property type="match status" value="1"/>
</dbReference>
<dbReference type="InterPro" id="IPR047246">
    <property type="entry name" value="ThrRS_anticodon"/>
</dbReference>
<dbReference type="PROSITE" id="PS51880">
    <property type="entry name" value="TGS"/>
    <property type="match status" value="1"/>
</dbReference>
<evidence type="ECO:0000259" key="14">
    <source>
        <dbReference type="PROSITE" id="PS50862"/>
    </source>
</evidence>
<dbReference type="InterPro" id="IPR036621">
    <property type="entry name" value="Anticodon-bd_dom_sf"/>
</dbReference>
<evidence type="ECO:0000313" key="16">
    <source>
        <dbReference type="EMBL" id="GAA3052998.1"/>
    </source>
</evidence>
<comment type="subunit">
    <text evidence="13">Homodimer.</text>
</comment>
<dbReference type="SUPFAM" id="SSF55186">
    <property type="entry name" value="ThrRS/AlaRS common domain"/>
    <property type="match status" value="1"/>
</dbReference>
<comment type="caution">
    <text evidence="13">Lacks conserved residue(s) required for the propagation of feature annotation.</text>
</comment>
<dbReference type="GO" id="GO:0016874">
    <property type="term" value="F:ligase activity"/>
    <property type="evidence" value="ECO:0007669"/>
    <property type="project" value="UniProtKB-KW"/>
</dbReference>
<comment type="subcellular location">
    <subcellularLocation>
        <location evidence="13">Cytoplasm</location>
    </subcellularLocation>
</comment>
<dbReference type="PANTHER" id="PTHR11451:SF44">
    <property type="entry name" value="THREONINE--TRNA LIGASE, CHLOROPLASTIC_MITOCHONDRIAL 2"/>
    <property type="match status" value="1"/>
</dbReference>
<dbReference type="Gene3D" id="3.30.980.10">
    <property type="entry name" value="Threonyl-trna Synthetase, Chain A, domain 2"/>
    <property type="match status" value="1"/>
</dbReference>
<keyword evidence="4 13" id="KW-0436">Ligase</keyword>
<keyword evidence="6 13" id="KW-0547">Nucleotide-binding</keyword>